<evidence type="ECO:0000313" key="2">
    <source>
        <dbReference type="EMBL" id="MCI70698.1"/>
    </source>
</evidence>
<sequence length="80" mass="9094">TITGADIAPAPTEDRKGKRVVASGSVKDKAEDVVKERKTKKRATFVSDKENVTKKQRIQKKRAPRKFVVHEEDEEETDEE</sequence>
<feature type="region of interest" description="Disordered" evidence="1">
    <location>
        <begin position="1"/>
        <end position="80"/>
    </location>
</feature>
<name>A0A392UCC5_9FABA</name>
<evidence type="ECO:0000256" key="1">
    <source>
        <dbReference type="SAM" id="MobiDB-lite"/>
    </source>
</evidence>
<feature type="compositionally biased region" description="Basic residues" evidence="1">
    <location>
        <begin position="54"/>
        <end position="67"/>
    </location>
</feature>
<reference evidence="2 3" key="1">
    <citation type="journal article" date="2018" name="Front. Plant Sci.">
        <title>Red Clover (Trifolium pratense) and Zigzag Clover (T. medium) - A Picture of Genomic Similarities and Differences.</title>
        <authorList>
            <person name="Dluhosova J."/>
            <person name="Istvanek J."/>
            <person name="Nedelnik J."/>
            <person name="Repkova J."/>
        </authorList>
    </citation>
    <scope>NUCLEOTIDE SEQUENCE [LARGE SCALE GENOMIC DNA]</scope>
    <source>
        <strain evidence="3">cv. 10/8</strain>
        <tissue evidence="2">Leaf</tissue>
    </source>
</reference>
<feature type="compositionally biased region" description="Basic and acidic residues" evidence="1">
    <location>
        <begin position="26"/>
        <end position="36"/>
    </location>
</feature>
<dbReference type="AlphaFoldDB" id="A0A392UCC5"/>
<dbReference type="EMBL" id="LXQA010781017">
    <property type="protein sequence ID" value="MCI70698.1"/>
    <property type="molecule type" value="Genomic_DNA"/>
</dbReference>
<dbReference type="Proteomes" id="UP000265520">
    <property type="component" value="Unassembled WGS sequence"/>
</dbReference>
<organism evidence="2 3">
    <name type="scientific">Trifolium medium</name>
    <dbReference type="NCBI Taxonomy" id="97028"/>
    <lineage>
        <taxon>Eukaryota</taxon>
        <taxon>Viridiplantae</taxon>
        <taxon>Streptophyta</taxon>
        <taxon>Embryophyta</taxon>
        <taxon>Tracheophyta</taxon>
        <taxon>Spermatophyta</taxon>
        <taxon>Magnoliopsida</taxon>
        <taxon>eudicotyledons</taxon>
        <taxon>Gunneridae</taxon>
        <taxon>Pentapetalae</taxon>
        <taxon>rosids</taxon>
        <taxon>fabids</taxon>
        <taxon>Fabales</taxon>
        <taxon>Fabaceae</taxon>
        <taxon>Papilionoideae</taxon>
        <taxon>50 kb inversion clade</taxon>
        <taxon>NPAAA clade</taxon>
        <taxon>Hologalegina</taxon>
        <taxon>IRL clade</taxon>
        <taxon>Trifolieae</taxon>
        <taxon>Trifolium</taxon>
    </lineage>
</organism>
<protein>
    <submittedName>
        <fullName evidence="2">Uncharacterized protein</fullName>
    </submittedName>
</protein>
<accession>A0A392UCC5</accession>
<keyword evidence="3" id="KW-1185">Reference proteome</keyword>
<feature type="non-terminal residue" evidence="2">
    <location>
        <position position="80"/>
    </location>
</feature>
<comment type="caution">
    <text evidence="2">The sequence shown here is derived from an EMBL/GenBank/DDBJ whole genome shotgun (WGS) entry which is preliminary data.</text>
</comment>
<proteinExistence type="predicted"/>
<feature type="compositionally biased region" description="Acidic residues" evidence="1">
    <location>
        <begin position="71"/>
        <end position="80"/>
    </location>
</feature>
<evidence type="ECO:0000313" key="3">
    <source>
        <dbReference type="Proteomes" id="UP000265520"/>
    </source>
</evidence>
<feature type="non-terminal residue" evidence="2">
    <location>
        <position position="1"/>
    </location>
</feature>